<dbReference type="GO" id="GO:0005737">
    <property type="term" value="C:cytoplasm"/>
    <property type="evidence" value="ECO:0007669"/>
    <property type="project" value="InterPro"/>
</dbReference>
<accession>Q1JZ60</accession>
<dbReference type="PANTHER" id="PTHR42872">
    <property type="entry name" value="PROTEIN-GLUTAMATE METHYLESTERASE/PROTEIN-GLUTAMINE GLUTAMINASE"/>
    <property type="match status" value="1"/>
</dbReference>
<dbReference type="Gene3D" id="3.40.50.180">
    <property type="entry name" value="Methylesterase CheB, C-terminal domain"/>
    <property type="match status" value="1"/>
</dbReference>
<dbReference type="GO" id="GO:0000156">
    <property type="term" value="F:phosphorelay response regulator activity"/>
    <property type="evidence" value="ECO:0007669"/>
    <property type="project" value="InterPro"/>
</dbReference>
<name>Q1JZ60_DESA6</name>
<dbReference type="InterPro" id="IPR000673">
    <property type="entry name" value="Sig_transdc_resp-reg_Me-estase"/>
</dbReference>
<evidence type="ECO:0000256" key="1">
    <source>
        <dbReference type="ARBA" id="ARBA00022801"/>
    </source>
</evidence>
<evidence type="ECO:0000259" key="5">
    <source>
        <dbReference type="PROSITE" id="PS50122"/>
    </source>
</evidence>
<proteinExistence type="predicted"/>
<organism evidence="6 7">
    <name type="scientific">Desulfuromonas acetoxidans (strain DSM 684 / 11070)</name>
    <dbReference type="NCBI Taxonomy" id="281689"/>
    <lineage>
        <taxon>Bacteria</taxon>
        <taxon>Pseudomonadati</taxon>
        <taxon>Thermodesulfobacteriota</taxon>
        <taxon>Desulfuromonadia</taxon>
        <taxon>Desulfuromonadales</taxon>
        <taxon>Desulfuromonadaceae</taxon>
        <taxon>Desulfuromonas</taxon>
    </lineage>
</organism>
<dbReference type="GO" id="GO:0006935">
    <property type="term" value="P:chemotaxis"/>
    <property type="evidence" value="ECO:0007669"/>
    <property type="project" value="InterPro"/>
</dbReference>
<reference evidence="6" key="2">
    <citation type="submission" date="2006-05" db="EMBL/GenBank/DDBJ databases">
        <title>Sequencing of the draft genome and assembly of Desulfuromonas acetoxidans DSM 684.</title>
        <authorList>
            <consortium name="US DOE Joint Genome Institute (JGI-PGF)"/>
            <person name="Copeland A."/>
            <person name="Lucas S."/>
            <person name="Lapidus A."/>
            <person name="Barry K."/>
            <person name="Detter J.C."/>
            <person name="Glavina del Rio T."/>
            <person name="Hammon N."/>
            <person name="Israni S."/>
            <person name="Dalin E."/>
            <person name="Tice H."/>
            <person name="Bruce D."/>
            <person name="Pitluck S."/>
            <person name="Richardson P."/>
        </authorList>
    </citation>
    <scope>NUCLEOTIDE SEQUENCE [LARGE SCALE GENOMIC DNA]</scope>
    <source>
        <strain evidence="6">DSM 684</strain>
    </source>
</reference>
<dbReference type="Pfam" id="PF01339">
    <property type="entry name" value="CheB_methylest"/>
    <property type="match status" value="1"/>
</dbReference>
<dbReference type="InterPro" id="IPR035909">
    <property type="entry name" value="CheB_C"/>
</dbReference>
<keyword evidence="7" id="KW-1185">Reference proteome</keyword>
<dbReference type="PANTHER" id="PTHR42872:SF6">
    <property type="entry name" value="PROTEIN-GLUTAMATE METHYLESTERASE_PROTEIN-GLUTAMINE GLUTAMINASE"/>
    <property type="match status" value="1"/>
</dbReference>
<gene>
    <name evidence="6" type="ORF">Dace_1296</name>
</gene>
<dbReference type="PROSITE" id="PS50122">
    <property type="entry name" value="CHEB"/>
    <property type="match status" value="1"/>
</dbReference>
<reference evidence="6" key="1">
    <citation type="submission" date="2006-05" db="EMBL/GenBank/DDBJ databases">
        <title>Annotation of the draft genome assembly of Desulfuromonas acetoxidans DSM 684.</title>
        <authorList>
            <consortium name="US DOE Joint Genome Institute (JGI-ORNL)"/>
            <person name="Larimer F."/>
            <person name="Land M."/>
            <person name="Hauser L."/>
        </authorList>
    </citation>
    <scope>NUCLEOTIDE SEQUENCE [LARGE SCALE GENOMIC DNA]</scope>
    <source>
        <strain evidence="6">DSM 684</strain>
    </source>
</reference>
<dbReference type="EC" id="3.1.1.61" evidence="2"/>
<keyword evidence="1" id="KW-0378">Hydrolase</keyword>
<comment type="caution">
    <text evidence="6">The sequence shown here is derived from an EMBL/GenBank/DDBJ whole genome shotgun (WGS) entry which is preliminary data.</text>
</comment>
<dbReference type="AlphaFoldDB" id="Q1JZ60"/>
<evidence type="ECO:0000313" key="7">
    <source>
        <dbReference type="Proteomes" id="UP000005695"/>
    </source>
</evidence>
<evidence type="ECO:0000313" key="6">
    <source>
        <dbReference type="EMBL" id="EAT15434.1"/>
    </source>
</evidence>
<protein>
    <recommendedName>
        <fullName evidence="2">protein-glutamate methylesterase</fullName>
        <ecNumber evidence="2">3.1.1.61</ecNumber>
    </recommendedName>
</protein>
<evidence type="ECO:0000256" key="2">
    <source>
        <dbReference type="ARBA" id="ARBA00039140"/>
    </source>
</evidence>
<evidence type="ECO:0000256" key="4">
    <source>
        <dbReference type="PROSITE-ProRule" id="PRU00050"/>
    </source>
</evidence>
<feature type="domain" description="CheB-type methylesterase" evidence="5">
    <location>
        <begin position="1"/>
        <end position="69"/>
    </location>
</feature>
<dbReference type="SUPFAM" id="SSF52738">
    <property type="entry name" value="Methylesterase CheB, C-terminal domain"/>
    <property type="match status" value="1"/>
</dbReference>
<sequence length="69" mass="7522">MAVTLYGPDNRHVLLKRSGVRYCVELKDGPFVSRHRPSIDVLFRSAACYAGKNAIGVILAGMGDDDTKV</sequence>
<evidence type="ECO:0000256" key="3">
    <source>
        <dbReference type="ARBA" id="ARBA00048267"/>
    </source>
</evidence>
<dbReference type="EMBL" id="AAEW02000010">
    <property type="protein sequence ID" value="EAT15434.1"/>
    <property type="molecule type" value="Genomic_DNA"/>
</dbReference>
<comment type="catalytic activity">
    <reaction evidence="3">
        <text>[protein]-L-glutamate 5-O-methyl ester + H2O = L-glutamyl-[protein] + methanol + H(+)</text>
        <dbReference type="Rhea" id="RHEA:23236"/>
        <dbReference type="Rhea" id="RHEA-COMP:10208"/>
        <dbReference type="Rhea" id="RHEA-COMP:10311"/>
        <dbReference type="ChEBI" id="CHEBI:15377"/>
        <dbReference type="ChEBI" id="CHEBI:15378"/>
        <dbReference type="ChEBI" id="CHEBI:17790"/>
        <dbReference type="ChEBI" id="CHEBI:29973"/>
        <dbReference type="ChEBI" id="CHEBI:82795"/>
        <dbReference type="EC" id="3.1.1.61"/>
    </reaction>
</comment>
<dbReference type="Proteomes" id="UP000005695">
    <property type="component" value="Unassembled WGS sequence"/>
</dbReference>
<dbReference type="GO" id="GO:0008984">
    <property type="term" value="F:protein-glutamate methylesterase activity"/>
    <property type="evidence" value="ECO:0007669"/>
    <property type="project" value="UniProtKB-EC"/>
</dbReference>
<comment type="caution">
    <text evidence="4">Lacks conserved residue(s) required for the propagation of feature annotation.</text>
</comment>